<gene>
    <name evidence="2" type="ORF">ACFSNC_14440</name>
</gene>
<dbReference type="Pfam" id="PF11776">
    <property type="entry name" value="RcnB"/>
    <property type="match status" value="1"/>
</dbReference>
<feature type="region of interest" description="Disordered" evidence="1">
    <location>
        <begin position="1"/>
        <end position="60"/>
    </location>
</feature>
<reference evidence="3" key="1">
    <citation type="journal article" date="2019" name="Int. J. Syst. Evol. Microbiol.">
        <title>The Global Catalogue of Microorganisms (GCM) 10K type strain sequencing project: providing services to taxonomists for standard genome sequencing and annotation.</title>
        <authorList>
            <consortium name="The Broad Institute Genomics Platform"/>
            <consortium name="The Broad Institute Genome Sequencing Center for Infectious Disease"/>
            <person name="Wu L."/>
            <person name="Ma J."/>
        </authorList>
    </citation>
    <scope>NUCLEOTIDE SEQUENCE [LARGE SCALE GENOMIC DNA]</scope>
    <source>
        <strain evidence="3">CCM 7435</strain>
    </source>
</reference>
<evidence type="ECO:0000313" key="2">
    <source>
        <dbReference type="EMBL" id="MFD2141607.1"/>
    </source>
</evidence>
<evidence type="ECO:0000313" key="3">
    <source>
        <dbReference type="Proteomes" id="UP001597299"/>
    </source>
</evidence>
<dbReference type="Gene3D" id="3.10.450.160">
    <property type="entry name" value="inner membrane protein cigr"/>
    <property type="match status" value="1"/>
</dbReference>
<accession>A0ABW4YZ00</accession>
<comment type="caution">
    <text evidence="2">The sequence shown here is derived from an EMBL/GenBank/DDBJ whole genome shotgun (WGS) entry which is preliminary data.</text>
</comment>
<proteinExistence type="predicted"/>
<dbReference type="Proteomes" id="UP001597299">
    <property type="component" value="Unassembled WGS sequence"/>
</dbReference>
<dbReference type="RefSeq" id="WP_246548788.1">
    <property type="nucleotide sequence ID" value="NZ_JAHBGB010000027.1"/>
</dbReference>
<name>A0ABW4YZ00_9HYPH</name>
<dbReference type="InterPro" id="IPR024572">
    <property type="entry name" value="RcnB"/>
</dbReference>
<protein>
    <submittedName>
        <fullName evidence="2">RcnB family protein</fullName>
    </submittedName>
</protein>
<dbReference type="EMBL" id="JBHUHD010000001">
    <property type="protein sequence ID" value="MFD2141607.1"/>
    <property type="molecule type" value="Genomic_DNA"/>
</dbReference>
<keyword evidence="3" id="KW-1185">Reference proteome</keyword>
<evidence type="ECO:0000256" key="1">
    <source>
        <dbReference type="SAM" id="MobiDB-lite"/>
    </source>
</evidence>
<sequence>MLGDSASMAQGAPPLYPHGQQNAQKPHQARPHDNHRPQTARPAPHRSQWSKGKRLPPNYRHDVVRDYGRHRLAPPPRGYNWVRVNNEYMLIGMASGIISSIVRAQ</sequence>
<organism evidence="2 3">
    <name type="scientific">Ancylobacter oerskovii</name>
    <dbReference type="NCBI Taxonomy" id="459519"/>
    <lineage>
        <taxon>Bacteria</taxon>
        <taxon>Pseudomonadati</taxon>
        <taxon>Pseudomonadota</taxon>
        <taxon>Alphaproteobacteria</taxon>
        <taxon>Hyphomicrobiales</taxon>
        <taxon>Xanthobacteraceae</taxon>
        <taxon>Ancylobacter</taxon>
    </lineage>
</organism>